<dbReference type="Gene3D" id="3.10.20.90">
    <property type="entry name" value="Phosphatidylinositol 3-kinase Catalytic Subunit, Chain A, domain 1"/>
    <property type="match status" value="1"/>
</dbReference>
<gene>
    <name evidence="5" type="ORF">HERILL_LOCUS15796</name>
</gene>
<dbReference type="PANTHER" id="PTHR46221:SF3">
    <property type="entry name" value="FERM AND PDZ DOMAIN-CONTAINING PROTEIN 4"/>
    <property type="match status" value="1"/>
</dbReference>
<feature type="domain" description="WW" evidence="2">
    <location>
        <begin position="31"/>
        <end position="64"/>
    </location>
</feature>
<dbReference type="SUPFAM" id="SSF51045">
    <property type="entry name" value="WW domain"/>
    <property type="match status" value="2"/>
</dbReference>
<dbReference type="SMART" id="SM00456">
    <property type="entry name" value="WW"/>
    <property type="match status" value="2"/>
</dbReference>
<feature type="compositionally biased region" description="Basic and acidic residues" evidence="1">
    <location>
        <begin position="1028"/>
        <end position="1037"/>
    </location>
</feature>
<dbReference type="PANTHER" id="PTHR46221">
    <property type="entry name" value="FERM AND PDZ DOMAIN-CONTAINING PROTEIN FAMILY MEMBER"/>
    <property type="match status" value="1"/>
</dbReference>
<evidence type="ECO:0008006" key="7">
    <source>
        <dbReference type="Google" id="ProtNLM"/>
    </source>
</evidence>
<dbReference type="GO" id="GO:0030182">
    <property type="term" value="P:neuron differentiation"/>
    <property type="evidence" value="ECO:0007669"/>
    <property type="project" value="UniProtKB-ARBA"/>
</dbReference>
<dbReference type="PROSITE" id="PS50057">
    <property type="entry name" value="FERM_3"/>
    <property type="match status" value="1"/>
</dbReference>
<name>A0A7R8V8L0_HERIL</name>
<dbReference type="Pfam" id="PF00397">
    <property type="entry name" value="WW"/>
    <property type="match status" value="1"/>
</dbReference>
<dbReference type="InterPro" id="IPR000299">
    <property type="entry name" value="FERM_domain"/>
</dbReference>
<feature type="compositionally biased region" description="Polar residues" evidence="1">
    <location>
        <begin position="741"/>
        <end position="753"/>
    </location>
</feature>
<keyword evidence="6" id="KW-1185">Reference proteome</keyword>
<dbReference type="CDD" id="cd14473">
    <property type="entry name" value="FERM_B-lobe"/>
    <property type="match status" value="1"/>
</dbReference>
<feature type="region of interest" description="Disordered" evidence="1">
    <location>
        <begin position="1249"/>
        <end position="1279"/>
    </location>
</feature>
<evidence type="ECO:0000313" key="6">
    <source>
        <dbReference type="Proteomes" id="UP000594454"/>
    </source>
</evidence>
<feature type="domain" description="WW" evidence="2">
    <location>
        <begin position="70"/>
        <end position="103"/>
    </location>
</feature>
<feature type="compositionally biased region" description="Polar residues" evidence="1">
    <location>
        <begin position="1143"/>
        <end position="1170"/>
    </location>
</feature>
<dbReference type="InterPro" id="IPR019749">
    <property type="entry name" value="Band_41_domain"/>
</dbReference>
<dbReference type="InterPro" id="IPR036034">
    <property type="entry name" value="PDZ_sf"/>
</dbReference>
<dbReference type="Pfam" id="PF00373">
    <property type="entry name" value="FERM_M"/>
    <property type="match status" value="1"/>
</dbReference>
<dbReference type="InterPro" id="IPR019748">
    <property type="entry name" value="FERM_central"/>
</dbReference>
<protein>
    <recommendedName>
        <fullName evidence="7">FERM and PDZ domain-containing protein 4</fullName>
    </recommendedName>
</protein>
<dbReference type="SUPFAM" id="SSF50729">
    <property type="entry name" value="PH domain-like"/>
    <property type="match status" value="1"/>
</dbReference>
<evidence type="ECO:0000259" key="4">
    <source>
        <dbReference type="PROSITE" id="PS50106"/>
    </source>
</evidence>
<dbReference type="SMART" id="SM00228">
    <property type="entry name" value="PDZ"/>
    <property type="match status" value="1"/>
</dbReference>
<dbReference type="CDD" id="cd17088">
    <property type="entry name" value="FERM_F1_FRMPD1_like"/>
    <property type="match status" value="1"/>
</dbReference>
<dbReference type="SUPFAM" id="SSF54236">
    <property type="entry name" value="Ubiquitin-like"/>
    <property type="match status" value="1"/>
</dbReference>
<dbReference type="Gene3D" id="2.30.42.10">
    <property type="match status" value="1"/>
</dbReference>
<feature type="compositionally biased region" description="Basic and acidic residues" evidence="1">
    <location>
        <begin position="857"/>
        <end position="867"/>
    </location>
</feature>
<dbReference type="InterPro" id="IPR001202">
    <property type="entry name" value="WW_dom"/>
</dbReference>
<proteinExistence type="predicted"/>
<dbReference type="EMBL" id="LR899014">
    <property type="protein sequence ID" value="CAD7093520.1"/>
    <property type="molecule type" value="Genomic_DNA"/>
</dbReference>
<dbReference type="FunCoup" id="A0A7R8V8L0">
    <property type="interactions" value="243"/>
</dbReference>
<dbReference type="GO" id="GO:0071944">
    <property type="term" value="C:cell periphery"/>
    <property type="evidence" value="ECO:0007669"/>
    <property type="project" value="UniProtKB-ARBA"/>
</dbReference>
<evidence type="ECO:0000313" key="5">
    <source>
        <dbReference type="EMBL" id="CAD7093520.1"/>
    </source>
</evidence>
<feature type="region of interest" description="Disordered" evidence="1">
    <location>
        <begin position="741"/>
        <end position="761"/>
    </location>
</feature>
<dbReference type="InterPro" id="IPR036020">
    <property type="entry name" value="WW_dom_sf"/>
</dbReference>
<evidence type="ECO:0000259" key="2">
    <source>
        <dbReference type="PROSITE" id="PS50020"/>
    </source>
</evidence>
<feature type="domain" description="FERM" evidence="3">
    <location>
        <begin position="250"/>
        <end position="564"/>
    </location>
</feature>
<dbReference type="SMART" id="SM00295">
    <property type="entry name" value="B41"/>
    <property type="match status" value="1"/>
</dbReference>
<evidence type="ECO:0000256" key="1">
    <source>
        <dbReference type="SAM" id="MobiDB-lite"/>
    </source>
</evidence>
<feature type="domain" description="PDZ" evidence="4">
    <location>
        <begin position="115"/>
        <end position="192"/>
    </location>
</feature>
<feature type="compositionally biased region" description="Polar residues" evidence="1">
    <location>
        <begin position="846"/>
        <end position="856"/>
    </location>
</feature>
<dbReference type="SUPFAM" id="SSF47031">
    <property type="entry name" value="Second domain of FERM"/>
    <property type="match status" value="1"/>
</dbReference>
<dbReference type="Gene3D" id="2.20.70.10">
    <property type="match status" value="2"/>
</dbReference>
<dbReference type="SUPFAM" id="SSF50156">
    <property type="entry name" value="PDZ domain-like"/>
    <property type="match status" value="1"/>
</dbReference>
<dbReference type="GO" id="GO:0009887">
    <property type="term" value="P:animal organ morphogenesis"/>
    <property type="evidence" value="ECO:0007669"/>
    <property type="project" value="UniProtKB-ARBA"/>
</dbReference>
<dbReference type="InterPro" id="IPR001478">
    <property type="entry name" value="PDZ"/>
</dbReference>
<dbReference type="OrthoDB" id="5859304at2759"/>
<feature type="region of interest" description="Disordered" evidence="1">
    <location>
        <begin position="1096"/>
        <end position="1185"/>
    </location>
</feature>
<feature type="compositionally biased region" description="Low complexity" evidence="1">
    <location>
        <begin position="1038"/>
        <end position="1047"/>
    </location>
</feature>
<feature type="region of interest" description="Disordered" evidence="1">
    <location>
        <begin position="832"/>
        <end position="868"/>
    </location>
</feature>
<dbReference type="InterPro" id="IPR029071">
    <property type="entry name" value="Ubiquitin-like_domsf"/>
</dbReference>
<dbReference type="InParanoid" id="A0A7R8V8L0"/>
<dbReference type="Pfam" id="PF00595">
    <property type="entry name" value="PDZ"/>
    <property type="match status" value="1"/>
</dbReference>
<dbReference type="PROSITE" id="PS50106">
    <property type="entry name" value="PDZ"/>
    <property type="match status" value="1"/>
</dbReference>
<evidence type="ECO:0000259" key="3">
    <source>
        <dbReference type="PROSITE" id="PS50057"/>
    </source>
</evidence>
<organism evidence="5 6">
    <name type="scientific">Hermetia illucens</name>
    <name type="common">Black soldier fly</name>
    <dbReference type="NCBI Taxonomy" id="343691"/>
    <lineage>
        <taxon>Eukaryota</taxon>
        <taxon>Metazoa</taxon>
        <taxon>Ecdysozoa</taxon>
        <taxon>Arthropoda</taxon>
        <taxon>Hexapoda</taxon>
        <taxon>Insecta</taxon>
        <taxon>Pterygota</taxon>
        <taxon>Neoptera</taxon>
        <taxon>Endopterygota</taxon>
        <taxon>Diptera</taxon>
        <taxon>Brachycera</taxon>
        <taxon>Stratiomyomorpha</taxon>
        <taxon>Stratiomyidae</taxon>
        <taxon>Hermetiinae</taxon>
        <taxon>Hermetia</taxon>
    </lineage>
</organism>
<accession>A0A7R8V8L0</accession>
<dbReference type="FunFam" id="2.30.42.10:FF:000053">
    <property type="entry name" value="FERM and PDZ domain-containing protein 4"/>
    <property type="match status" value="1"/>
</dbReference>
<dbReference type="Proteomes" id="UP000594454">
    <property type="component" value="Chromosome 6"/>
</dbReference>
<dbReference type="PROSITE" id="PS50020">
    <property type="entry name" value="WW_DOMAIN_2"/>
    <property type="match status" value="2"/>
</dbReference>
<dbReference type="CDD" id="cd00201">
    <property type="entry name" value="WW"/>
    <property type="match status" value="2"/>
</dbReference>
<sequence length="1481" mass="162782">MPPSKKCSLRLGPEGGPNCWDLSRHLDVLQDTLKDGWTVHTGKDGRLYYCNHITRTAGWLPPAENWPQNIELPYGWEKAVDPKGRSYFINHLNKTTTYEAPDWVRWDDTPPEPRVVVLQRSPTVGFGFVAGSERPVIVRFVTEGGPSVNKLQAGDHILAVNGEDVKDAPRDHVIQLVRSCESQVTLLVCQPASNLGAGRKSTLLSAGKRAKLRTRPSRVRFAESVCVNGAPLFPPSAFSLGDLCVPPMANVLKVFLENGQTKSFKYDATTKVQDVVSSLRDKLCISAVEHFSLVLEHVKSLKRNKLTLLDADETLARIAARPGAHKLRCLFRVTFVPVSAAELAQRDLNSLDYLYMQCCNDVTQERFAPELQPDVALRLAALHIHQHALANNVSPAKLTVKVVEREFGLERFVPSSLIEGMKRKELRRLIAHFLKLNSQMTGSSTKMLTQLQAKIHYLDIISGLPSYGAKCFSTNQRDGVERVLLISPRFGLSQITGIRNSVPQPISTLQDLIRVSVHREDDITKSVTVQMHNERVIKFIMEDRDACEFALVLAGYYRLLTGKELVVDREQETLEEEDNSPPFLAEHTVLPATWSYLLPYHNRAHTMNFLMPPTYQSIESITSGKIDKGGDNNCDRNMNTNTMPNHNHKLMNCDDEFGYDAHSVMAMELLENAKDNTSTILNGVIEARNEEVLRRVAEMQRMVESSEQYLNEHGELIHEYEMKSNCRQPWSSTSVDLDSDCESLNSSKVSSNEDAPPPGALKHSDSLVLLAEAISQDLSGITKGLNSINTNLSNEPDSNSDKVNASNAQKVNEGAQRKVNGLSQLLSDLQSLGQDYSQSESDSESVHTPSTSPTQRRATDRQSDGRRQRNNAIRTSFGLHSPDSAVLVGPADSREHNLKEYLRQLKELSSVKDAEEQENDLDAAKKLSEMYGFEIDENTIIETDPDLIDLRALPPPPTPDELDALSLLNAAPRGFDDSAKSGADDGDLDKFLAKVIVAPPTQKATPAKELTPEEIMSFIIPPPPSLENAEKNKDAKSSKSSSATSYKQNVEENLYSNSSNNSKIAHSNQDAFQSKNITGPHVIDYSTVERKGAFSCCPKTVPKKEDPVLPSIAPEPIELKLPPRKCPQSNNTNPPARPPKSIELQNKINSPTNKNPYSPTNSRLANNIHSPATPPTLPPRSEDGRPVVLVPPKKYPPIAARPVLRVAQPPVKPVGEPASSPVRVAGIGSPHLHRNLSIYRDIDNAFTSSTSPAAPVPLPRSNGHARSNSDCPPVCLKNPSQEQRPQLSLLCSPQFARKNSAPANTEEIINNSQNNGFNVLNGEALLAKTDVAMAGLLVKLDQVAAQCSAAHTAGGGANIDEAKFQRARDELTEQALTLVTSSKLLVVAMSDATLSSLPEHLTSCLTSLRRITELTQDMTRHTSSPLQTRNIVLKVHDVASSFRELAGVQVGPLGAGQLALQAECLANVLATLLRSLRVFSP</sequence>
<dbReference type="FunFam" id="1.20.80.10:FF:000027">
    <property type="entry name" value="Uncharacterized protein, isoform B"/>
    <property type="match status" value="1"/>
</dbReference>
<dbReference type="InterPro" id="IPR035963">
    <property type="entry name" value="FERM_2"/>
</dbReference>
<feature type="region of interest" description="Disordered" evidence="1">
    <location>
        <begin position="1003"/>
        <end position="1067"/>
    </location>
</feature>
<dbReference type="InterPro" id="IPR014352">
    <property type="entry name" value="FERM/acyl-CoA-bd_prot_sf"/>
</dbReference>
<reference evidence="5 6" key="1">
    <citation type="submission" date="2020-11" db="EMBL/GenBank/DDBJ databases">
        <authorList>
            <person name="Wallbank WR R."/>
            <person name="Pardo Diaz C."/>
            <person name="Kozak K."/>
            <person name="Martin S."/>
            <person name="Jiggins C."/>
            <person name="Moest M."/>
            <person name="Warren A I."/>
            <person name="Generalovic N T."/>
            <person name="Byers J.R.P. K."/>
            <person name="Montejo-Kovacevich G."/>
            <person name="Yen C E."/>
        </authorList>
    </citation>
    <scope>NUCLEOTIDE SEQUENCE [LARGE SCALE GENOMIC DNA]</scope>
</reference>
<dbReference type="CDD" id="cd06769">
    <property type="entry name" value="PDZ_FRMPD1_3_4-like"/>
    <property type="match status" value="1"/>
</dbReference>
<dbReference type="Gene3D" id="1.20.80.10">
    <property type="match status" value="1"/>
</dbReference>